<evidence type="ECO:0000313" key="9">
    <source>
        <dbReference type="Proteomes" id="UP000245711"/>
    </source>
</evidence>
<comment type="catalytic activity">
    <reaction evidence="4">
        <text>a (3S)-3-hydroxyacyl-CoA = a (2E)-enoyl-CoA + H2O</text>
        <dbReference type="Rhea" id="RHEA:16105"/>
        <dbReference type="ChEBI" id="CHEBI:15377"/>
        <dbReference type="ChEBI" id="CHEBI:57318"/>
        <dbReference type="ChEBI" id="CHEBI:58856"/>
        <dbReference type="EC" id="4.2.1.17"/>
    </reaction>
</comment>
<gene>
    <name evidence="8" type="ORF">CBI38_33030</name>
</gene>
<evidence type="ECO:0000256" key="4">
    <source>
        <dbReference type="ARBA" id="ARBA00023709"/>
    </source>
</evidence>
<feature type="compositionally biased region" description="Basic and acidic residues" evidence="7">
    <location>
        <begin position="243"/>
        <end position="258"/>
    </location>
</feature>
<evidence type="ECO:0000313" key="8">
    <source>
        <dbReference type="EMBL" id="AWK76286.1"/>
    </source>
</evidence>
<dbReference type="GO" id="GO:0006631">
    <property type="term" value="P:fatty acid metabolic process"/>
    <property type="evidence" value="ECO:0007669"/>
    <property type="project" value="UniProtKB-KW"/>
</dbReference>
<protein>
    <submittedName>
        <fullName evidence="8">Enoyl-CoA hydratase</fullName>
    </submittedName>
</protein>
<dbReference type="CDD" id="cd06558">
    <property type="entry name" value="crotonase-like"/>
    <property type="match status" value="1"/>
</dbReference>
<dbReference type="InterPro" id="IPR014748">
    <property type="entry name" value="Enoyl-CoA_hydra_C"/>
</dbReference>
<evidence type="ECO:0000256" key="3">
    <source>
        <dbReference type="ARBA" id="ARBA00022832"/>
    </source>
</evidence>
<dbReference type="Gene3D" id="1.10.12.10">
    <property type="entry name" value="Lyase 2-enoyl-coa Hydratase, Chain A, domain 2"/>
    <property type="match status" value="1"/>
</dbReference>
<dbReference type="PROSITE" id="PS00166">
    <property type="entry name" value="ENOYL_COA_HYDRATASE"/>
    <property type="match status" value="1"/>
</dbReference>
<comment type="catalytic activity">
    <reaction evidence="5">
        <text>a 4-saturated-(3S)-3-hydroxyacyl-CoA = a (3E)-enoyl-CoA + H2O</text>
        <dbReference type="Rhea" id="RHEA:20724"/>
        <dbReference type="ChEBI" id="CHEBI:15377"/>
        <dbReference type="ChEBI" id="CHEBI:58521"/>
        <dbReference type="ChEBI" id="CHEBI:137480"/>
        <dbReference type="EC" id="4.2.1.17"/>
    </reaction>
</comment>
<dbReference type="Gene3D" id="3.90.226.10">
    <property type="entry name" value="2-enoyl-CoA Hydratase, Chain A, domain 1"/>
    <property type="match status" value="1"/>
</dbReference>
<comment type="function">
    <text evidence="1">Could possibly oxidize fatty acids using specific components.</text>
</comment>
<dbReference type="PANTHER" id="PTHR43459">
    <property type="entry name" value="ENOYL-COA HYDRATASE"/>
    <property type="match status" value="1"/>
</dbReference>
<dbReference type="OrthoDB" id="4699757at2"/>
<evidence type="ECO:0000256" key="5">
    <source>
        <dbReference type="ARBA" id="ARBA00023717"/>
    </source>
</evidence>
<accession>A0A2S2C5X9</accession>
<dbReference type="KEGG" id="roz:CBI38_33030"/>
<evidence type="ECO:0000256" key="6">
    <source>
        <dbReference type="RuleBase" id="RU003707"/>
    </source>
</evidence>
<evidence type="ECO:0000256" key="2">
    <source>
        <dbReference type="ARBA" id="ARBA00005254"/>
    </source>
</evidence>
<keyword evidence="3" id="KW-0443">Lipid metabolism</keyword>
<keyword evidence="9" id="KW-1185">Reference proteome</keyword>
<keyword evidence="8" id="KW-0614">Plasmid</keyword>
<geneLocation type="plasmid" evidence="9">
    <name>prb98</name>
</geneLocation>
<dbReference type="EMBL" id="CP021355">
    <property type="protein sequence ID" value="AWK76286.1"/>
    <property type="molecule type" value="Genomic_DNA"/>
</dbReference>
<dbReference type="SUPFAM" id="SSF52096">
    <property type="entry name" value="ClpP/crotonase"/>
    <property type="match status" value="1"/>
</dbReference>
<comment type="similarity">
    <text evidence="2 6">Belongs to the enoyl-CoA hydratase/isomerase family.</text>
</comment>
<dbReference type="RefSeq" id="WP_109335751.1">
    <property type="nucleotide sequence ID" value="NZ_CP021355.1"/>
</dbReference>
<reference evidence="8 9" key="1">
    <citation type="submission" date="2017-05" db="EMBL/GenBank/DDBJ databases">
        <title>Isolation of Rhodococcus sp. S2-17 biodegrading of BP-3.</title>
        <authorList>
            <person name="Lee Y."/>
            <person name="Kim K.H."/>
            <person name="Chun B.H."/>
            <person name="Jung H.S."/>
            <person name="Jeon C.O."/>
        </authorList>
    </citation>
    <scope>NUCLEOTIDE SEQUENCE [LARGE SCALE GENOMIC DNA]</scope>
    <source>
        <strain evidence="8 9">S2-17</strain>
        <plasmid evidence="9">prb98</plasmid>
    </source>
</reference>
<keyword evidence="3" id="KW-0276">Fatty acid metabolism</keyword>
<dbReference type="InterPro" id="IPR001753">
    <property type="entry name" value="Enoyl-CoA_hydra/iso"/>
</dbReference>
<dbReference type="Proteomes" id="UP000245711">
    <property type="component" value="Plasmid pRB98"/>
</dbReference>
<dbReference type="InterPro" id="IPR018376">
    <property type="entry name" value="Enoyl-CoA_hyd/isom_CS"/>
</dbReference>
<proteinExistence type="inferred from homology"/>
<dbReference type="GO" id="GO:0004300">
    <property type="term" value="F:enoyl-CoA hydratase activity"/>
    <property type="evidence" value="ECO:0007669"/>
    <property type="project" value="UniProtKB-EC"/>
</dbReference>
<dbReference type="Pfam" id="PF00378">
    <property type="entry name" value="ECH_1"/>
    <property type="match status" value="1"/>
</dbReference>
<dbReference type="AlphaFoldDB" id="A0A2S2C5X9"/>
<organism evidence="8 9">
    <name type="scientific">Rhodococcus oxybenzonivorans</name>
    <dbReference type="NCBI Taxonomy" id="1990687"/>
    <lineage>
        <taxon>Bacteria</taxon>
        <taxon>Bacillati</taxon>
        <taxon>Actinomycetota</taxon>
        <taxon>Actinomycetes</taxon>
        <taxon>Mycobacteriales</taxon>
        <taxon>Nocardiaceae</taxon>
        <taxon>Rhodococcus</taxon>
    </lineage>
</organism>
<sequence length="268" mass="29467">MNYADYTMLKFREDDGVLTIALNRPERLNAWNEALHNELSQVFDDVSRDFSIRAVILTGNGTAFSAGGDMDWLQELADDQQRWDRIAAEGRRIVMGILECRQPVIAKLNGPAAGGGATIALYSDVVFASDRASIGDPHVRVGFAAGDGGSGIWPYLVGFTRAREFLFTGEMIPAARAAEIGLINHVVAHDELDARVEQFARQLADGPIQAIQWTKQAVNQPLRQLVAANLDLSLSLEAQSNSTEEHREGIRALKEKRSPRFRNVPSPA</sequence>
<feature type="region of interest" description="Disordered" evidence="7">
    <location>
        <begin position="241"/>
        <end position="268"/>
    </location>
</feature>
<evidence type="ECO:0000256" key="7">
    <source>
        <dbReference type="SAM" id="MobiDB-lite"/>
    </source>
</evidence>
<name>A0A2S2C5X9_9NOCA</name>
<dbReference type="PANTHER" id="PTHR43459:SF3">
    <property type="entry name" value="ENOYL-COA HYDRATASE ECHA15 (ENOYL HYDRASE) (UNSATURATED ACYL-COA HYDRATASE) (CROTONASE)-RELATED"/>
    <property type="match status" value="1"/>
</dbReference>
<dbReference type="InterPro" id="IPR029045">
    <property type="entry name" value="ClpP/crotonase-like_dom_sf"/>
</dbReference>
<evidence type="ECO:0000256" key="1">
    <source>
        <dbReference type="ARBA" id="ARBA00002994"/>
    </source>
</evidence>